<dbReference type="Gene3D" id="3.90.25.10">
    <property type="entry name" value="UDP-galactose 4-epimerase, domain 1"/>
    <property type="match status" value="1"/>
</dbReference>
<dbReference type="RefSeq" id="WP_198157353.1">
    <property type="nucleotide sequence ID" value="NZ_CP008743.1"/>
</dbReference>
<evidence type="ECO:0000313" key="3">
    <source>
        <dbReference type="EMBL" id="ARN84121.1"/>
    </source>
</evidence>
<sequence>MKVLVTGAAGFIGYHMSEALLKKGYKVIGIDSMNPYYDVNLKKCRLEKLKQNKDFSFYHLNLEDNQAILNFGKEHSDISYIIHLAAQAGVRYSLEAPFSYAQANLIGHLAMLELCRSLPHLKHFVYASSSSVYGANEKLPFAVEDRVDTPISLYAATKKSAELMTYSYSHLFKIPATGLRYFTVYGPWGRPDMSAFIFTKAILNDQEMPVFNHGDMRRNFTYVDDVVNGTIACMENAALIHKDLSVTHKLYNIGNNRSEKLMDFIHLIEEVLGKKAKIRFEGMQPGDVKETIAHIKDSTDDFGFKPETSIKQGVPNFVNWYRDYYNV</sequence>
<dbReference type="STRING" id="1414854.GQ61_00825"/>
<proteinExistence type="predicted"/>
<gene>
    <name evidence="3" type="ORF">GQ61_00825</name>
</gene>
<organism evidence="3 4">
    <name type="scientific">Candidatus Nucleicultrix amoebiphila FS5</name>
    <dbReference type="NCBI Taxonomy" id="1414854"/>
    <lineage>
        <taxon>Bacteria</taxon>
        <taxon>Pseudomonadati</taxon>
        <taxon>Pseudomonadota</taxon>
        <taxon>Alphaproteobacteria</taxon>
        <taxon>Holosporales</taxon>
        <taxon>Candidatus Nucleicultricaceae</taxon>
        <taxon>Candidatus Nucleicultrix</taxon>
    </lineage>
</organism>
<dbReference type="Pfam" id="PF16363">
    <property type="entry name" value="GDP_Man_Dehyd"/>
    <property type="match status" value="1"/>
</dbReference>
<keyword evidence="1" id="KW-0520">NAD</keyword>
<evidence type="ECO:0000259" key="2">
    <source>
        <dbReference type="Pfam" id="PF16363"/>
    </source>
</evidence>
<reference evidence="3 4" key="1">
    <citation type="submission" date="2014-06" db="EMBL/GenBank/DDBJ databases">
        <title>The genome of the endonuclear symbiont Nucleicultrix amoebiphila.</title>
        <authorList>
            <person name="Schulz F."/>
            <person name="Horn M."/>
        </authorList>
    </citation>
    <scope>NUCLEOTIDE SEQUENCE [LARGE SCALE GENOMIC DNA]</scope>
    <source>
        <strain evidence="3 4">FS5</strain>
    </source>
</reference>
<feature type="domain" description="NAD(P)-binding" evidence="2">
    <location>
        <begin position="4"/>
        <end position="314"/>
    </location>
</feature>
<keyword evidence="4" id="KW-1185">Reference proteome</keyword>
<dbReference type="KEGG" id="naf:GQ61_00825"/>
<protein>
    <recommendedName>
        <fullName evidence="2">NAD(P)-binding domain-containing protein</fullName>
    </recommendedName>
</protein>
<dbReference type="PRINTS" id="PR01713">
    <property type="entry name" value="NUCEPIMERASE"/>
</dbReference>
<accession>A0A1W6N2Z6</accession>
<dbReference type="EMBL" id="CP008743">
    <property type="protein sequence ID" value="ARN84121.1"/>
    <property type="molecule type" value="Genomic_DNA"/>
</dbReference>
<dbReference type="Gene3D" id="3.40.50.720">
    <property type="entry name" value="NAD(P)-binding Rossmann-like Domain"/>
    <property type="match status" value="1"/>
</dbReference>
<evidence type="ECO:0000313" key="4">
    <source>
        <dbReference type="Proteomes" id="UP000237351"/>
    </source>
</evidence>
<dbReference type="Proteomes" id="UP000237351">
    <property type="component" value="Chromosome"/>
</dbReference>
<dbReference type="SUPFAM" id="SSF51735">
    <property type="entry name" value="NAD(P)-binding Rossmann-fold domains"/>
    <property type="match status" value="1"/>
</dbReference>
<dbReference type="InterPro" id="IPR016040">
    <property type="entry name" value="NAD(P)-bd_dom"/>
</dbReference>
<name>A0A1W6N2Z6_9PROT</name>
<dbReference type="AlphaFoldDB" id="A0A1W6N2Z6"/>
<dbReference type="PANTHER" id="PTHR43574">
    <property type="entry name" value="EPIMERASE-RELATED"/>
    <property type="match status" value="1"/>
</dbReference>
<evidence type="ECO:0000256" key="1">
    <source>
        <dbReference type="ARBA" id="ARBA00023027"/>
    </source>
</evidence>
<dbReference type="InterPro" id="IPR036291">
    <property type="entry name" value="NAD(P)-bd_dom_sf"/>
</dbReference>